<dbReference type="SUPFAM" id="SSF47384">
    <property type="entry name" value="Homodimeric domain of signal transducing histidine kinase"/>
    <property type="match status" value="1"/>
</dbReference>
<protein>
    <recommendedName>
        <fullName evidence="2">histidine kinase</fullName>
        <ecNumber evidence="2">2.7.13.3</ecNumber>
    </recommendedName>
</protein>
<dbReference type="CDD" id="cd00082">
    <property type="entry name" value="HisKA"/>
    <property type="match status" value="1"/>
</dbReference>
<feature type="domain" description="Response regulatory" evidence="11">
    <location>
        <begin position="7"/>
        <end position="122"/>
    </location>
</feature>
<dbReference type="Gene3D" id="3.40.50.2300">
    <property type="match status" value="2"/>
</dbReference>
<reference evidence="15" key="1">
    <citation type="submission" date="2019-08" db="EMBL/GenBank/DDBJ databases">
        <title>Limnoglobus roseus gen. nov., sp. nov., a novel freshwater planctomycete with a giant genome from the family Gemmataceae.</title>
        <authorList>
            <person name="Kulichevskaya I.S."/>
            <person name="Naumoff D.G."/>
            <person name="Miroshnikov K."/>
            <person name="Ivanova A."/>
            <person name="Philippov D.A."/>
            <person name="Hakobyan A."/>
            <person name="Rijpstra I.C."/>
            <person name="Sinninghe Damste J.S."/>
            <person name="Liesack W."/>
            <person name="Dedysh S.N."/>
        </authorList>
    </citation>
    <scope>NUCLEOTIDE SEQUENCE [LARGE SCALE GENOMIC DNA]</scope>
    <source>
        <strain evidence="15">PX52</strain>
    </source>
</reference>
<evidence type="ECO:0000259" key="11">
    <source>
        <dbReference type="PROSITE" id="PS50110"/>
    </source>
</evidence>
<dbReference type="Gene3D" id="3.30.450.20">
    <property type="entry name" value="PAS domain"/>
    <property type="match status" value="2"/>
</dbReference>
<evidence type="ECO:0000313" key="15">
    <source>
        <dbReference type="Proteomes" id="UP000324974"/>
    </source>
</evidence>
<dbReference type="PANTHER" id="PTHR43065:SF46">
    <property type="entry name" value="C4-DICARBOXYLATE TRANSPORT SENSOR PROTEIN DCTB"/>
    <property type="match status" value="1"/>
</dbReference>
<feature type="domain" description="Histidine kinase" evidence="10">
    <location>
        <begin position="399"/>
        <end position="618"/>
    </location>
</feature>
<dbReference type="InterPro" id="IPR000014">
    <property type="entry name" value="PAS"/>
</dbReference>
<dbReference type="Pfam" id="PF08447">
    <property type="entry name" value="PAS_3"/>
    <property type="match status" value="1"/>
</dbReference>
<gene>
    <name evidence="14" type="ORF">PX52LOC_07699</name>
</gene>
<dbReference type="InterPro" id="IPR004358">
    <property type="entry name" value="Sig_transdc_His_kin-like_C"/>
</dbReference>
<dbReference type="PRINTS" id="PR00344">
    <property type="entry name" value="BCTRLSENSOR"/>
</dbReference>
<dbReference type="SUPFAM" id="SSF55874">
    <property type="entry name" value="ATPase domain of HSP90 chaperone/DNA topoisomerase II/histidine kinase"/>
    <property type="match status" value="1"/>
</dbReference>
<feature type="modified residue" description="4-aspartylphosphate" evidence="9">
    <location>
        <position position="57"/>
    </location>
</feature>
<dbReference type="SMART" id="SM00387">
    <property type="entry name" value="HATPase_c"/>
    <property type="match status" value="1"/>
</dbReference>
<dbReference type="PROSITE" id="PS50109">
    <property type="entry name" value="HIS_KIN"/>
    <property type="match status" value="1"/>
</dbReference>
<dbReference type="Pfam" id="PF02518">
    <property type="entry name" value="HATPase_c"/>
    <property type="match status" value="1"/>
</dbReference>
<dbReference type="NCBIfam" id="TIGR00229">
    <property type="entry name" value="sensory_box"/>
    <property type="match status" value="2"/>
</dbReference>
<feature type="domain" description="PAC" evidence="13">
    <location>
        <begin position="213"/>
        <end position="265"/>
    </location>
</feature>
<dbReference type="PANTHER" id="PTHR43065">
    <property type="entry name" value="SENSOR HISTIDINE KINASE"/>
    <property type="match status" value="1"/>
</dbReference>
<keyword evidence="15" id="KW-1185">Reference proteome</keyword>
<keyword evidence="5" id="KW-0547">Nucleotide-binding</keyword>
<feature type="domain" description="PAS" evidence="12">
    <location>
        <begin position="140"/>
        <end position="210"/>
    </location>
</feature>
<feature type="domain" description="PAC" evidence="13">
    <location>
        <begin position="334"/>
        <end position="386"/>
    </location>
</feature>
<dbReference type="InterPro" id="IPR035965">
    <property type="entry name" value="PAS-like_dom_sf"/>
</dbReference>
<keyword evidence="3 9" id="KW-0597">Phosphoprotein</keyword>
<dbReference type="CDD" id="cd00156">
    <property type="entry name" value="REC"/>
    <property type="match status" value="1"/>
</dbReference>
<dbReference type="Gene3D" id="3.30.565.10">
    <property type="entry name" value="Histidine kinase-like ATPase, C-terminal domain"/>
    <property type="match status" value="1"/>
</dbReference>
<feature type="domain" description="PAS" evidence="12">
    <location>
        <begin position="262"/>
        <end position="333"/>
    </location>
</feature>
<dbReference type="InterPro" id="IPR001610">
    <property type="entry name" value="PAC"/>
</dbReference>
<dbReference type="PROSITE" id="PS50112">
    <property type="entry name" value="PAS"/>
    <property type="match status" value="2"/>
</dbReference>
<dbReference type="PROSITE" id="PS50113">
    <property type="entry name" value="PAC"/>
    <property type="match status" value="2"/>
</dbReference>
<feature type="domain" description="Response regulatory" evidence="11">
    <location>
        <begin position="638"/>
        <end position="754"/>
    </location>
</feature>
<dbReference type="InterPro" id="IPR000700">
    <property type="entry name" value="PAS-assoc_C"/>
</dbReference>
<dbReference type="InterPro" id="IPR005467">
    <property type="entry name" value="His_kinase_dom"/>
</dbReference>
<keyword evidence="4" id="KW-0808">Transferase</keyword>
<evidence type="ECO:0000259" key="10">
    <source>
        <dbReference type="PROSITE" id="PS50109"/>
    </source>
</evidence>
<dbReference type="GO" id="GO:0005524">
    <property type="term" value="F:ATP binding"/>
    <property type="evidence" value="ECO:0007669"/>
    <property type="project" value="UniProtKB-KW"/>
</dbReference>
<keyword evidence="8" id="KW-0902">Two-component regulatory system</keyword>
<evidence type="ECO:0000313" key="14">
    <source>
        <dbReference type="EMBL" id="QEL20594.1"/>
    </source>
</evidence>
<dbReference type="Pfam" id="PF00989">
    <property type="entry name" value="PAS"/>
    <property type="match status" value="1"/>
</dbReference>
<evidence type="ECO:0000256" key="6">
    <source>
        <dbReference type="ARBA" id="ARBA00022777"/>
    </source>
</evidence>
<evidence type="ECO:0000256" key="9">
    <source>
        <dbReference type="PROSITE-ProRule" id="PRU00169"/>
    </source>
</evidence>
<dbReference type="SMART" id="SM00388">
    <property type="entry name" value="HisKA"/>
    <property type="match status" value="1"/>
</dbReference>
<dbReference type="Proteomes" id="UP000324974">
    <property type="component" value="Chromosome"/>
</dbReference>
<comment type="catalytic activity">
    <reaction evidence="1">
        <text>ATP + protein L-histidine = ADP + protein N-phospho-L-histidine.</text>
        <dbReference type="EC" id="2.7.13.3"/>
    </reaction>
</comment>
<organism evidence="14 15">
    <name type="scientific">Limnoglobus roseus</name>
    <dbReference type="NCBI Taxonomy" id="2598579"/>
    <lineage>
        <taxon>Bacteria</taxon>
        <taxon>Pseudomonadati</taxon>
        <taxon>Planctomycetota</taxon>
        <taxon>Planctomycetia</taxon>
        <taxon>Gemmatales</taxon>
        <taxon>Gemmataceae</taxon>
        <taxon>Limnoglobus</taxon>
    </lineage>
</organism>
<dbReference type="EMBL" id="CP042425">
    <property type="protein sequence ID" value="QEL20594.1"/>
    <property type="molecule type" value="Genomic_DNA"/>
</dbReference>
<dbReference type="InterPro" id="IPR013655">
    <property type="entry name" value="PAS_fold_3"/>
</dbReference>
<evidence type="ECO:0000256" key="5">
    <source>
        <dbReference type="ARBA" id="ARBA00022741"/>
    </source>
</evidence>
<dbReference type="GO" id="GO:0006355">
    <property type="term" value="P:regulation of DNA-templated transcription"/>
    <property type="evidence" value="ECO:0007669"/>
    <property type="project" value="InterPro"/>
</dbReference>
<dbReference type="SMART" id="SM00086">
    <property type="entry name" value="PAC"/>
    <property type="match status" value="2"/>
</dbReference>
<dbReference type="RefSeq" id="WP_168219449.1">
    <property type="nucleotide sequence ID" value="NZ_CP042425.1"/>
</dbReference>
<dbReference type="InterPro" id="IPR013767">
    <property type="entry name" value="PAS_fold"/>
</dbReference>
<dbReference type="InterPro" id="IPR003661">
    <property type="entry name" value="HisK_dim/P_dom"/>
</dbReference>
<dbReference type="Pfam" id="PF00072">
    <property type="entry name" value="Response_reg"/>
    <property type="match status" value="2"/>
</dbReference>
<evidence type="ECO:0000256" key="7">
    <source>
        <dbReference type="ARBA" id="ARBA00022840"/>
    </source>
</evidence>
<name>A0A5C1ATP8_9BACT</name>
<evidence type="ECO:0000259" key="12">
    <source>
        <dbReference type="PROSITE" id="PS50112"/>
    </source>
</evidence>
<dbReference type="SUPFAM" id="SSF55785">
    <property type="entry name" value="PYP-like sensor domain (PAS domain)"/>
    <property type="match status" value="2"/>
</dbReference>
<dbReference type="SMART" id="SM00448">
    <property type="entry name" value="REC"/>
    <property type="match status" value="2"/>
</dbReference>
<dbReference type="KEGG" id="lrs:PX52LOC_07699"/>
<dbReference type="InterPro" id="IPR003594">
    <property type="entry name" value="HATPase_dom"/>
</dbReference>
<dbReference type="CDD" id="cd00130">
    <property type="entry name" value="PAS"/>
    <property type="match status" value="2"/>
</dbReference>
<dbReference type="Pfam" id="PF00512">
    <property type="entry name" value="HisKA"/>
    <property type="match status" value="1"/>
</dbReference>
<dbReference type="InterPro" id="IPR036890">
    <property type="entry name" value="HATPase_C_sf"/>
</dbReference>
<proteinExistence type="predicted"/>
<dbReference type="PROSITE" id="PS50110">
    <property type="entry name" value="RESPONSE_REGULATORY"/>
    <property type="match status" value="2"/>
</dbReference>
<feature type="modified residue" description="4-aspartylphosphate" evidence="9">
    <location>
        <position position="689"/>
    </location>
</feature>
<evidence type="ECO:0000256" key="8">
    <source>
        <dbReference type="ARBA" id="ARBA00023012"/>
    </source>
</evidence>
<dbReference type="InterPro" id="IPR036097">
    <property type="entry name" value="HisK_dim/P_sf"/>
</dbReference>
<accession>A0A5C1ATP8</accession>
<evidence type="ECO:0000256" key="4">
    <source>
        <dbReference type="ARBA" id="ARBA00022679"/>
    </source>
</evidence>
<evidence type="ECO:0000256" key="2">
    <source>
        <dbReference type="ARBA" id="ARBA00012438"/>
    </source>
</evidence>
<keyword evidence="6" id="KW-0418">Kinase</keyword>
<keyword evidence="7" id="KW-0067">ATP-binding</keyword>
<evidence type="ECO:0000256" key="3">
    <source>
        <dbReference type="ARBA" id="ARBA00022553"/>
    </source>
</evidence>
<dbReference type="SMART" id="SM00091">
    <property type="entry name" value="PAS"/>
    <property type="match status" value="2"/>
</dbReference>
<dbReference type="InterPro" id="IPR001789">
    <property type="entry name" value="Sig_transdc_resp-reg_receiver"/>
</dbReference>
<evidence type="ECO:0000256" key="1">
    <source>
        <dbReference type="ARBA" id="ARBA00000085"/>
    </source>
</evidence>
<dbReference type="AlphaFoldDB" id="A0A5C1ATP8"/>
<dbReference type="FunFam" id="3.30.450.20:FF:000099">
    <property type="entry name" value="Sensory box sensor histidine kinase"/>
    <property type="match status" value="1"/>
</dbReference>
<dbReference type="GO" id="GO:0000155">
    <property type="term" value="F:phosphorelay sensor kinase activity"/>
    <property type="evidence" value="ECO:0007669"/>
    <property type="project" value="InterPro"/>
</dbReference>
<dbReference type="Gene3D" id="1.10.287.130">
    <property type="match status" value="1"/>
</dbReference>
<dbReference type="SUPFAM" id="SSF52172">
    <property type="entry name" value="CheY-like"/>
    <property type="match status" value="2"/>
</dbReference>
<sequence length="758" mass="81423">MTALSIRVLHLEDDPADAQLVAHELARAGFTATGTVVVDEAGFTAALADRPDVILCDWNLPGFDAERAMQIVARECPEVPTLVVSGSIGEEAAAQAIRAGAADYVLKDRLGRLGQAVKYALAHRDLIAAERRAREELAASEKRYRALAEGIPQLVWTADAAGGITYVNRQALEFSGRTPYELMGDGWARAVHPDDADCVLGLWGDVVRSGEPRDFEVRLCRADGVYRWHVSRQVAVRDASGGVVQWIGTCTDIHDRRTAGERSARDAQILAGVRDAVVVTDLNGIITYWNAGAEELFGWAAAEVISQPYDELLPPAAREAARRFAAEQAAGGEWQGEYECPRKDGTRVWIDARVRRFDRPDGSPAGILGVSHDVTPRRRLEEQFRQAQKMEAVGRLAGGVAHDFNNLLTVINGYAELMLPGTPVNHPHRVGLAAVRDAGERAAALTSQLLAFSRKAIVAPRVLDLNEVVAQTESLLRRLIGEDVKLAAVLDPAGCRIMADPSQLDQVIMNLAVNARDAMPTGGRLTIQTRRVHLAAALGDLRPGQFAELVVSDTGCGMTAEVQAQLFEPFFTTKEPGRGTGLGLAVVHGVVTQASGHVTVESTVGTGTTFRILFPEAATPAAAAAADAVPSDRRGTETVLLVEDEDSVRTLCKIALESQGYRVLAAACGREAMQALDRRDGSIDLLLTDVVMPELCGREFAEAAQTAAPGVKVLYMSGYTDDAVIRHGVREAPTAFLQKPFTPLGLSRKVRAVLDGTG</sequence>
<evidence type="ECO:0000259" key="13">
    <source>
        <dbReference type="PROSITE" id="PS50113"/>
    </source>
</evidence>
<dbReference type="EC" id="2.7.13.3" evidence="2"/>
<dbReference type="InterPro" id="IPR011006">
    <property type="entry name" value="CheY-like_superfamily"/>
</dbReference>